<reference evidence="3 4" key="1">
    <citation type="submission" date="2020-06" db="EMBL/GenBank/DDBJ databases">
        <title>Transcriptomic and genomic resources for Thalictrum thalictroides and T. hernandezii: Facilitating candidate gene discovery in an emerging model plant lineage.</title>
        <authorList>
            <person name="Arias T."/>
            <person name="Riano-Pachon D.M."/>
            <person name="Di Stilio V.S."/>
        </authorList>
    </citation>
    <scope>NUCLEOTIDE SEQUENCE [LARGE SCALE GENOMIC DNA]</scope>
    <source>
        <strain evidence="4">cv. WT478/WT964</strain>
        <tissue evidence="3">Leaves</tissue>
    </source>
</reference>
<name>A0A7J6VLV3_THATH</name>
<dbReference type="PANTHER" id="PTHR31342">
    <property type="entry name" value="PROTEIN CHUP1, CHLOROPLASTIC"/>
    <property type="match status" value="1"/>
</dbReference>
<gene>
    <name evidence="3" type="ORF">FRX31_025100</name>
</gene>
<dbReference type="OrthoDB" id="687739at2759"/>
<evidence type="ECO:0000256" key="2">
    <source>
        <dbReference type="SAM" id="Coils"/>
    </source>
</evidence>
<protein>
    <submittedName>
        <fullName evidence="3">Chup1 protein</fullName>
    </submittedName>
</protein>
<keyword evidence="4" id="KW-1185">Reference proteome</keyword>
<keyword evidence="1 2" id="KW-0175">Coiled coil</keyword>
<proteinExistence type="predicted"/>
<organism evidence="3 4">
    <name type="scientific">Thalictrum thalictroides</name>
    <name type="common">Rue-anemone</name>
    <name type="synonym">Anemone thalictroides</name>
    <dbReference type="NCBI Taxonomy" id="46969"/>
    <lineage>
        <taxon>Eukaryota</taxon>
        <taxon>Viridiplantae</taxon>
        <taxon>Streptophyta</taxon>
        <taxon>Embryophyta</taxon>
        <taxon>Tracheophyta</taxon>
        <taxon>Spermatophyta</taxon>
        <taxon>Magnoliopsida</taxon>
        <taxon>Ranunculales</taxon>
        <taxon>Ranunculaceae</taxon>
        <taxon>Thalictroideae</taxon>
        <taxon>Thalictrum</taxon>
    </lineage>
</organism>
<feature type="coiled-coil region" evidence="2">
    <location>
        <begin position="92"/>
        <end position="119"/>
    </location>
</feature>
<evidence type="ECO:0000313" key="3">
    <source>
        <dbReference type="EMBL" id="KAF5185312.1"/>
    </source>
</evidence>
<dbReference type="InterPro" id="IPR040265">
    <property type="entry name" value="CHUP1/IPGA1-like"/>
</dbReference>
<dbReference type="AlphaFoldDB" id="A0A7J6VLV3"/>
<accession>A0A7J6VLV3</accession>
<dbReference type="EMBL" id="JABWDY010030872">
    <property type="protein sequence ID" value="KAF5185312.1"/>
    <property type="molecule type" value="Genomic_DNA"/>
</dbReference>
<feature type="coiled-coil region" evidence="2">
    <location>
        <begin position="234"/>
        <end position="305"/>
    </location>
</feature>
<dbReference type="GO" id="GO:0072699">
    <property type="term" value="P:protein localization to cortical microtubule cytoskeleton"/>
    <property type="evidence" value="ECO:0007669"/>
    <property type="project" value="TreeGrafter"/>
</dbReference>
<evidence type="ECO:0000256" key="1">
    <source>
        <dbReference type="ARBA" id="ARBA00023054"/>
    </source>
</evidence>
<dbReference type="Proteomes" id="UP000554482">
    <property type="component" value="Unassembled WGS sequence"/>
</dbReference>
<evidence type="ECO:0000313" key="4">
    <source>
        <dbReference type="Proteomes" id="UP000554482"/>
    </source>
</evidence>
<sequence length="424" mass="49507">MKPLILKAGIPLAVSLASFIYSMITTRRAKRITTRSSEEAQINLDQNELPEEFENRDISEDINTISPLCRVDEHMEDAQTMNSLTTFRIQRRRNLEEEILELMNQVRGLKDTERDLERKFIWYCTLKEQELAFMKLQNILALEQAHVKYLRMTVESKEAEDRRFELMLVGYLRVKRQLENAVLEKGLLQKKVKKLFRTTRKYFNIISQQAAGLRGRETEILTNQEELQGKAHVIVGLNDEIMALKKIVDHLQAEKKELAEKLELEETSASSVSKKGPEGTVADDHDQILAELEQLRAERAAEAEELIYLRWINACFRHELTRNQGQHVQVHEQEEEKHHEKLDHILTYDSDASSTITEHGAFIMTTSHKKPKLLHKFKRWVNGSELCRRSWNEKDHERKYGRIRSVTDRSTEQHLKAHKSCSSA</sequence>
<comment type="caution">
    <text evidence="3">The sequence shown here is derived from an EMBL/GenBank/DDBJ whole genome shotgun (WGS) entry which is preliminary data.</text>
</comment>
<dbReference type="GO" id="GO:0055028">
    <property type="term" value="C:cortical microtubule"/>
    <property type="evidence" value="ECO:0007669"/>
    <property type="project" value="TreeGrafter"/>
</dbReference>
<dbReference type="PANTHER" id="PTHR31342:SF10">
    <property type="entry name" value="CHUP1-LIKE PROTEIN"/>
    <property type="match status" value="1"/>
</dbReference>